<accession>A0ABY7CTL0</accession>
<dbReference type="Gene3D" id="2.60.120.650">
    <property type="entry name" value="Cupin"/>
    <property type="match status" value="1"/>
</dbReference>
<comment type="subcellular location">
    <subcellularLocation>
        <location evidence="1">Nucleus</location>
    </subcellularLocation>
</comment>
<dbReference type="RefSeq" id="XP_053022665.1">
    <property type="nucleotide sequence ID" value="XM_053171518.1"/>
</dbReference>
<evidence type="ECO:0000259" key="5">
    <source>
        <dbReference type="PROSITE" id="PS51184"/>
    </source>
</evidence>
<name>A0ABY7CTL0_9BASI</name>
<dbReference type="SUPFAM" id="SSF51197">
    <property type="entry name" value="Clavaminate synthase-like"/>
    <property type="match status" value="1"/>
</dbReference>
<feature type="compositionally biased region" description="Basic residues" evidence="4">
    <location>
        <begin position="180"/>
        <end position="204"/>
    </location>
</feature>
<protein>
    <recommendedName>
        <fullName evidence="5">JmjC domain-containing protein</fullName>
    </recommendedName>
</protein>
<dbReference type="PANTHER" id="PTHR12549:SF38">
    <property type="entry name" value="JMJC DOMAIN-CONTAINING HISTONE DEMETHYLASE 2, ISOFORM A"/>
    <property type="match status" value="1"/>
</dbReference>
<feature type="region of interest" description="Disordered" evidence="4">
    <location>
        <begin position="142"/>
        <end position="204"/>
    </location>
</feature>
<evidence type="ECO:0000256" key="2">
    <source>
        <dbReference type="ARBA" id="ARBA00022723"/>
    </source>
</evidence>
<gene>
    <name evidence="6" type="ORF">PtA15_8A11</name>
</gene>
<keyword evidence="7" id="KW-1185">Reference proteome</keyword>
<dbReference type="Pfam" id="PF02373">
    <property type="entry name" value="JmjC"/>
    <property type="match status" value="1"/>
</dbReference>
<reference evidence="6" key="1">
    <citation type="submission" date="2022-10" db="EMBL/GenBank/DDBJ databases">
        <title>Puccinia triticina Genome sequencing and assembly.</title>
        <authorList>
            <person name="Li C."/>
        </authorList>
    </citation>
    <scope>NUCLEOTIDE SEQUENCE</scope>
    <source>
        <strain evidence="6">Pt15</strain>
    </source>
</reference>
<evidence type="ECO:0000313" key="6">
    <source>
        <dbReference type="EMBL" id="WAQ87110.1"/>
    </source>
</evidence>
<dbReference type="SMART" id="SM00558">
    <property type="entry name" value="JmjC"/>
    <property type="match status" value="1"/>
</dbReference>
<evidence type="ECO:0000256" key="4">
    <source>
        <dbReference type="SAM" id="MobiDB-lite"/>
    </source>
</evidence>
<feature type="domain" description="JmjC" evidence="5">
    <location>
        <begin position="677"/>
        <end position="895"/>
    </location>
</feature>
<dbReference type="InterPro" id="IPR045109">
    <property type="entry name" value="LSDs-like"/>
</dbReference>
<evidence type="ECO:0000256" key="1">
    <source>
        <dbReference type="ARBA" id="ARBA00004123"/>
    </source>
</evidence>
<keyword evidence="3" id="KW-0539">Nucleus</keyword>
<dbReference type="Proteomes" id="UP001164743">
    <property type="component" value="Chromosome 8A"/>
</dbReference>
<dbReference type="PANTHER" id="PTHR12549">
    <property type="entry name" value="JMJC DOMAIN-CONTAINING HISTONE DEMETHYLATION PROTEIN"/>
    <property type="match status" value="1"/>
</dbReference>
<dbReference type="InterPro" id="IPR003347">
    <property type="entry name" value="JmjC_dom"/>
</dbReference>
<evidence type="ECO:0000313" key="7">
    <source>
        <dbReference type="Proteomes" id="UP001164743"/>
    </source>
</evidence>
<dbReference type="GeneID" id="77812402"/>
<sequence>MASPADPISTTPTSEIEAAYDELDLEHRTAPSEIQAAYDELDLEHRTPTSEIQAAYDELDVEYRLNDIHTSLGPGETLNLLPNEAILYEASPETMAPLDQSGPAYMSKTSDHRTCQSDILLSPISSFNPSNTTLVYEKLINPPQTSEDHPMTTPENQHAGNQKRPIEPVDSLTTSEKNPKTIKKSVPRRKSTKKAKQNHNAARRWVHEDSSVEVLPTFEELAGQDGSLPDHLVLELQTTNCTVLPTNLRRYRCSPCVAKQAGAICAFRSIRQFICKQDSPNVIVGAPKFSASKNSTPKAKQNSARRWVHEDSSIEVLPTLEELAGQDGSLPEHLVFELQTTNCTVLPANLRRYRCSPCVSRQPGCICAFRLIRQFICKKDSPNVIVGAPTFPDSTTHPSQLAYQYPQFPTEFNRLPSPQDLVELRQLLAKILLPAIESELEWLRDPRVKFIGRQIDAATKCDYCSATLIGSAWLCSECGSEACTRCFGLMTEQTQAGAGVAKNPIKKRVQMDWFDRLTTCNRKDIAHGPDAHLKISHITREELDALRDQMLALTPAELSQALPTSTSPLEDPAPYSVPADLVRFLYQPEDSYSESYIKIDVRDLEADPSIFDRLWSAGIIILVTGMSDRLKIDWTPEYFAWKYANDKCQMIESNSLSQTPEDTTVEIFFDQFRKEPSPNQPIWKLRDWPPEADFRNKFPELFYDFEQALPIPDITTRFGIRNVAGHFPLNANVPDIGPKMYIAMKNSDHVGSRGSTVLHMDVADAVNIQTYARLGEAEGCALWHLYHAKDSQALREFLYLHQANELQMTVEDTKRALDDPIHTTRIYINAEMRKNLREKYGVKGWEIKQKPGEAVFIPAYTAHQVCNLANCIKVAADFVSPHSIERCIKLTEEFRVQNHERRKPWREDLLQINQMLLYAFMSTGRNLEEFQVKSFNKV</sequence>
<dbReference type="PROSITE" id="PS51184">
    <property type="entry name" value="JMJC"/>
    <property type="match status" value="1"/>
</dbReference>
<keyword evidence="2" id="KW-0479">Metal-binding</keyword>
<organism evidence="6 7">
    <name type="scientific">Puccinia triticina</name>
    <dbReference type="NCBI Taxonomy" id="208348"/>
    <lineage>
        <taxon>Eukaryota</taxon>
        <taxon>Fungi</taxon>
        <taxon>Dikarya</taxon>
        <taxon>Basidiomycota</taxon>
        <taxon>Pucciniomycotina</taxon>
        <taxon>Pucciniomycetes</taxon>
        <taxon>Pucciniales</taxon>
        <taxon>Pucciniaceae</taxon>
        <taxon>Puccinia</taxon>
    </lineage>
</organism>
<proteinExistence type="predicted"/>
<dbReference type="EMBL" id="CP110428">
    <property type="protein sequence ID" value="WAQ87110.1"/>
    <property type="molecule type" value="Genomic_DNA"/>
</dbReference>
<evidence type="ECO:0000256" key="3">
    <source>
        <dbReference type="ARBA" id="ARBA00023242"/>
    </source>
</evidence>